<keyword evidence="2" id="KW-0503">Monooxygenase</keyword>
<keyword evidence="2" id="KW-0479">Metal-binding</keyword>
<evidence type="ECO:0000313" key="3">
    <source>
        <dbReference type="EMBL" id="MFC5458011.1"/>
    </source>
</evidence>
<reference evidence="4" key="1">
    <citation type="journal article" date="2019" name="Int. J. Syst. Evol. Microbiol.">
        <title>The Global Catalogue of Microorganisms (GCM) 10K type strain sequencing project: providing services to taxonomists for standard genome sequencing and annotation.</title>
        <authorList>
            <consortium name="The Broad Institute Genomics Platform"/>
            <consortium name="The Broad Institute Genome Sequencing Center for Infectious Disease"/>
            <person name="Wu L."/>
            <person name="Ma J."/>
        </authorList>
    </citation>
    <scope>NUCLEOTIDE SEQUENCE [LARGE SCALE GENOMIC DNA]</scope>
    <source>
        <strain evidence="4">CGMCC 4.1469</strain>
    </source>
</reference>
<dbReference type="InterPro" id="IPR001128">
    <property type="entry name" value="Cyt_P450"/>
</dbReference>
<gene>
    <name evidence="3" type="ORF">ACFQDI_24285</name>
</gene>
<dbReference type="InterPro" id="IPR036396">
    <property type="entry name" value="Cyt_P450_sf"/>
</dbReference>
<dbReference type="PANTHER" id="PTHR46696:SF6">
    <property type="entry name" value="P450, PUTATIVE (EUROFUNG)-RELATED"/>
    <property type="match status" value="1"/>
</dbReference>
<dbReference type="Proteomes" id="UP001596052">
    <property type="component" value="Unassembled WGS sequence"/>
</dbReference>
<evidence type="ECO:0000256" key="2">
    <source>
        <dbReference type="RuleBase" id="RU000461"/>
    </source>
</evidence>
<keyword evidence="4" id="KW-1185">Reference proteome</keyword>
<dbReference type="Gene3D" id="1.10.630.10">
    <property type="entry name" value="Cytochrome P450"/>
    <property type="match status" value="1"/>
</dbReference>
<keyword evidence="2" id="KW-0408">Iron</keyword>
<dbReference type="InterPro" id="IPR017972">
    <property type="entry name" value="Cyt_P450_CS"/>
</dbReference>
<accession>A0ABW0L032</accession>
<dbReference type="InterPro" id="IPR002397">
    <property type="entry name" value="Cyt_P450_B"/>
</dbReference>
<dbReference type="EMBL" id="JBHSMQ010000015">
    <property type="protein sequence ID" value="MFC5458011.1"/>
    <property type="molecule type" value="Genomic_DNA"/>
</dbReference>
<protein>
    <submittedName>
        <fullName evidence="3">Cytochrome P450</fullName>
    </submittedName>
</protein>
<sequence>MPVFSDPFSEARSTAGVMKCPFHGEDITMILRHEDVRKAAKDWQTFSSDAPFRVPIPSEEEVRTMRQLPIETNPPEHTDYRAIVEPFFQRAKDPAMIAQVEALMEGMLTQALGRDSIEIVNEFALPIQSRALTHLLNVPASEGETWIGWGIHVFKVTGGEFKKGNVLEDYLHAQFDRAEANPGEDFFSALTQAEYRGRKLTREEMMGFANLAFAGGRDTIIHTISCALGYLAEHPEALEFLREDPKRITLASEEFFRVFMPLTHIGRVCPADTDVNGVTVKAGERISLAWASANFDANAFPQPEEVRLDRKPNPHLSFGFGTHLCLGAPHARLILRTLLRLCCERVKRITILKAEERVEHEAKFDRTLGYDSLVVKLEALGSPC</sequence>
<dbReference type="PROSITE" id="PS00086">
    <property type="entry name" value="CYTOCHROME_P450"/>
    <property type="match status" value="1"/>
</dbReference>
<organism evidence="3 4">
    <name type="scientific">Prosthecobacter fluviatilis</name>
    <dbReference type="NCBI Taxonomy" id="445931"/>
    <lineage>
        <taxon>Bacteria</taxon>
        <taxon>Pseudomonadati</taxon>
        <taxon>Verrucomicrobiota</taxon>
        <taxon>Verrucomicrobiia</taxon>
        <taxon>Verrucomicrobiales</taxon>
        <taxon>Verrucomicrobiaceae</taxon>
        <taxon>Prosthecobacter</taxon>
    </lineage>
</organism>
<dbReference type="PRINTS" id="PR00359">
    <property type="entry name" value="BP450"/>
</dbReference>
<keyword evidence="2" id="KW-0349">Heme</keyword>
<dbReference type="PANTHER" id="PTHR46696">
    <property type="entry name" value="P450, PUTATIVE (EUROFUNG)-RELATED"/>
    <property type="match status" value="1"/>
</dbReference>
<keyword evidence="2" id="KW-0560">Oxidoreductase</keyword>
<dbReference type="RefSeq" id="WP_377171920.1">
    <property type="nucleotide sequence ID" value="NZ_JBHSMQ010000015.1"/>
</dbReference>
<evidence type="ECO:0000313" key="4">
    <source>
        <dbReference type="Proteomes" id="UP001596052"/>
    </source>
</evidence>
<name>A0ABW0L032_9BACT</name>
<dbReference type="Pfam" id="PF00067">
    <property type="entry name" value="p450"/>
    <property type="match status" value="1"/>
</dbReference>
<evidence type="ECO:0000256" key="1">
    <source>
        <dbReference type="ARBA" id="ARBA00010617"/>
    </source>
</evidence>
<dbReference type="SUPFAM" id="SSF48264">
    <property type="entry name" value="Cytochrome P450"/>
    <property type="match status" value="1"/>
</dbReference>
<comment type="caution">
    <text evidence="3">The sequence shown here is derived from an EMBL/GenBank/DDBJ whole genome shotgun (WGS) entry which is preliminary data.</text>
</comment>
<comment type="similarity">
    <text evidence="1 2">Belongs to the cytochrome P450 family.</text>
</comment>
<proteinExistence type="inferred from homology"/>